<keyword evidence="4 7" id="KW-0863">Zinc-finger</keyword>
<accession>A0ABR4Q3J7</accession>
<feature type="chain" id="PRO_5045324992" description="C2H2-type domain-containing protein" evidence="9">
    <location>
        <begin position="25"/>
        <end position="568"/>
    </location>
</feature>
<dbReference type="PROSITE" id="PS00028">
    <property type="entry name" value="ZINC_FINGER_C2H2_1"/>
    <property type="match status" value="5"/>
</dbReference>
<protein>
    <recommendedName>
        <fullName evidence="10">C2H2-type domain-containing protein</fullName>
    </recommendedName>
</protein>
<dbReference type="Pfam" id="PF00096">
    <property type="entry name" value="zf-C2H2"/>
    <property type="match status" value="4"/>
</dbReference>
<feature type="compositionally biased region" description="Polar residues" evidence="8">
    <location>
        <begin position="553"/>
        <end position="568"/>
    </location>
</feature>
<comment type="subcellular location">
    <subcellularLocation>
        <location evidence="1">Nucleus</location>
    </subcellularLocation>
</comment>
<dbReference type="Proteomes" id="UP001651158">
    <property type="component" value="Unassembled WGS sequence"/>
</dbReference>
<evidence type="ECO:0000256" key="8">
    <source>
        <dbReference type="SAM" id="MobiDB-lite"/>
    </source>
</evidence>
<evidence type="ECO:0000256" key="9">
    <source>
        <dbReference type="SAM" id="SignalP"/>
    </source>
</evidence>
<keyword evidence="2" id="KW-0479">Metal-binding</keyword>
<dbReference type="InterPro" id="IPR013087">
    <property type="entry name" value="Znf_C2H2_type"/>
</dbReference>
<evidence type="ECO:0000256" key="5">
    <source>
        <dbReference type="ARBA" id="ARBA00022833"/>
    </source>
</evidence>
<name>A0ABR4Q3J7_9CEST</name>
<evidence type="ECO:0000256" key="2">
    <source>
        <dbReference type="ARBA" id="ARBA00022723"/>
    </source>
</evidence>
<evidence type="ECO:0000256" key="7">
    <source>
        <dbReference type="PROSITE-ProRule" id="PRU00042"/>
    </source>
</evidence>
<gene>
    <name evidence="11" type="ORF">TcWFU_002024</name>
</gene>
<evidence type="ECO:0000256" key="4">
    <source>
        <dbReference type="ARBA" id="ARBA00022771"/>
    </source>
</evidence>
<evidence type="ECO:0000256" key="6">
    <source>
        <dbReference type="ARBA" id="ARBA00023242"/>
    </source>
</evidence>
<dbReference type="InterPro" id="IPR036236">
    <property type="entry name" value="Znf_C2H2_sf"/>
</dbReference>
<dbReference type="PROSITE" id="PS50157">
    <property type="entry name" value="ZINC_FINGER_C2H2_2"/>
    <property type="match status" value="4"/>
</dbReference>
<feature type="signal peptide" evidence="9">
    <location>
        <begin position="1"/>
        <end position="24"/>
    </location>
</feature>
<organism evidence="11 12">
    <name type="scientific">Taenia crassiceps</name>
    <dbReference type="NCBI Taxonomy" id="6207"/>
    <lineage>
        <taxon>Eukaryota</taxon>
        <taxon>Metazoa</taxon>
        <taxon>Spiralia</taxon>
        <taxon>Lophotrochozoa</taxon>
        <taxon>Platyhelminthes</taxon>
        <taxon>Cestoda</taxon>
        <taxon>Eucestoda</taxon>
        <taxon>Cyclophyllidea</taxon>
        <taxon>Taeniidae</taxon>
        <taxon>Taenia</taxon>
    </lineage>
</organism>
<feature type="region of interest" description="Disordered" evidence="8">
    <location>
        <begin position="524"/>
        <end position="568"/>
    </location>
</feature>
<keyword evidence="6" id="KW-0539">Nucleus</keyword>
<feature type="domain" description="C2H2-type" evidence="10">
    <location>
        <begin position="178"/>
        <end position="205"/>
    </location>
</feature>
<keyword evidence="12" id="KW-1185">Reference proteome</keyword>
<keyword evidence="9" id="KW-0732">Signal</keyword>
<feature type="region of interest" description="Disordered" evidence="8">
    <location>
        <begin position="443"/>
        <end position="467"/>
    </location>
</feature>
<dbReference type="Gene3D" id="3.30.160.60">
    <property type="entry name" value="Classic Zinc Finger"/>
    <property type="match status" value="4"/>
</dbReference>
<sequence length="568" mass="61771">MGACAGFMPVCLTVLETLYSGMDARPLPVCLSGGCGLCVSPLMPRIKGTPKQKEASLPTVFASIDTATSAPAVASDICATPAAVAHPLQAFALMSKVMETSKFPIFSALDSNTDQLLSPIGFENSGSSPTLFFLPERAASQPVRDRDREIVTCSICQKSMRRGSLREHMDRHENSGKFECELCGKNFSRASAREKHIRTHTGERPFKCDLCQKAYRQKVHLNEHMRSHSGERPFVCRLCGFSLASKSLLNRHLRTHGVKNGANDAPGMWLRTDAPKSQVLAAAGAVGRSIDAEIREKGGLEDAEGDPETLHVTALNATATVAELGRKHLCPECPAGFPTIQALRSHRVTTHGLVIEHVCETCRATFSSKKALKVHLRTEHPQICPMCERVMPQRRRWVLEVHIRESHPGVSADSVIGPSPLAATVAFSDAKRGGLCKVTQAPKRRRTTRIDPPNDAATVDNTTEQDSANMAKEGISECASEGEDCEGSLMITIDHLATKGKEWSGNETPPTTFKLHFEPISRQLDENVPSRKGYDVKLTGKETDEQVPPPPSTTNATQTGHHSSSHPN</sequence>
<feature type="domain" description="C2H2-type" evidence="10">
    <location>
        <begin position="234"/>
        <end position="261"/>
    </location>
</feature>
<dbReference type="EMBL" id="JAKROA010000013">
    <property type="protein sequence ID" value="KAL5104217.1"/>
    <property type="molecule type" value="Genomic_DNA"/>
</dbReference>
<dbReference type="SMART" id="SM00355">
    <property type="entry name" value="ZnF_C2H2"/>
    <property type="match status" value="7"/>
</dbReference>
<keyword evidence="5" id="KW-0862">Zinc</keyword>
<dbReference type="PANTHER" id="PTHR16515:SF49">
    <property type="entry name" value="GASTRULA ZINC FINGER PROTEIN XLCGF49.1-LIKE-RELATED"/>
    <property type="match status" value="1"/>
</dbReference>
<evidence type="ECO:0000256" key="1">
    <source>
        <dbReference type="ARBA" id="ARBA00004123"/>
    </source>
</evidence>
<dbReference type="InterPro" id="IPR050331">
    <property type="entry name" value="Zinc_finger"/>
</dbReference>
<dbReference type="PANTHER" id="PTHR16515">
    <property type="entry name" value="PR DOMAIN ZINC FINGER PROTEIN"/>
    <property type="match status" value="1"/>
</dbReference>
<feature type="domain" description="C2H2-type" evidence="10">
    <location>
        <begin position="206"/>
        <end position="233"/>
    </location>
</feature>
<dbReference type="Pfam" id="PF13912">
    <property type="entry name" value="zf-C2H2_6"/>
    <property type="match status" value="1"/>
</dbReference>
<reference evidence="11 12" key="1">
    <citation type="journal article" date="2022" name="Front. Cell. Infect. Microbiol.">
        <title>The Genomes of Two Strains of Taenia crassiceps the Animal Model for the Study of Human Cysticercosis.</title>
        <authorList>
            <person name="Bobes R.J."/>
            <person name="Estrada K."/>
            <person name="Rios-Valencia D.G."/>
            <person name="Calderon-Gallegos A."/>
            <person name="de la Torre P."/>
            <person name="Carrero J.C."/>
            <person name="Sanchez-Flores A."/>
            <person name="Laclette J.P."/>
        </authorList>
    </citation>
    <scope>NUCLEOTIDE SEQUENCE [LARGE SCALE GENOMIC DNA]</scope>
    <source>
        <strain evidence="11">WFUcys</strain>
    </source>
</reference>
<evidence type="ECO:0000256" key="3">
    <source>
        <dbReference type="ARBA" id="ARBA00022737"/>
    </source>
</evidence>
<keyword evidence="3" id="KW-0677">Repeat</keyword>
<feature type="domain" description="C2H2-type" evidence="10">
    <location>
        <begin position="357"/>
        <end position="385"/>
    </location>
</feature>
<dbReference type="SUPFAM" id="SSF57667">
    <property type="entry name" value="beta-beta-alpha zinc fingers"/>
    <property type="match status" value="4"/>
</dbReference>
<proteinExistence type="predicted"/>
<comment type="caution">
    <text evidence="11">The sequence shown here is derived from an EMBL/GenBank/DDBJ whole genome shotgun (WGS) entry which is preliminary data.</text>
</comment>
<feature type="compositionally biased region" description="Basic and acidic residues" evidence="8">
    <location>
        <begin position="524"/>
        <end position="544"/>
    </location>
</feature>
<evidence type="ECO:0000313" key="12">
    <source>
        <dbReference type="Proteomes" id="UP001651158"/>
    </source>
</evidence>
<evidence type="ECO:0000259" key="10">
    <source>
        <dbReference type="PROSITE" id="PS50157"/>
    </source>
</evidence>
<evidence type="ECO:0000313" key="11">
    <source>
        <dbReference type="EMBL" id="KAL5104217.1"/>
    </source>
</evidence>